<dbReference type="InterPro" id="IPR050744">
    <property type="entry name" value="AI-2_Isomerase_LsrG"/>
</dbReference>
<evidence type="ECO:0000259" key="1">
    <source>
        <dbReference type="PROSITE" id="PS51725"/>
    </source>
</evidence>
<organism evidence="2 3">
    <name type="scientific">Methanobrevibacter filiformis</name>
    <dbReference type="NCBI Taxonomy" id="55758"/>
    <lineage>
        <taxon>Archaea</taxon>
        <taxon>Methanobacteriati</taxon>
        <taxon>Methanobacteriota</taxon>
        <taxon>Methanomada group</taxon>
        <taxon>Methanobacteria</taxon>
        <taxon>Methanobacteriales</taxon>
        <taxon>Methanobacteriaceae</taxon>
        <taxon>Methanobrevibacter</taxon>
    </lineage>
</organism>
<protein>
    <submittedName>
        <fullName evidence="2">Putative monooxygenase YcnE</fullName>
        <ecNumber evidence="2">1.-.-.-</ecNumber>
    </submittedName>
</protein>
<dbReference type="GO" id="GO:0004497">
    <property type="term" value="F:monooxygenase activity"/>
    <property type="evidence" value="ECO:0007669"/>
    <property type="project" value="UniProtKB-KW"/>
</dbReference>
<dbReference type="EC" id="1.-.-.-" evidence="2"/>
<gene>
    <name evidence="2" type="primary">ycnE</name>
    <name evidence="2" type="ORF">MBFIL_07780</name>
</gene>
<evidence type="ECO:0000313" key="2">
    <source>
        <dbReference type="EMBL" id="KZX14924.1"/>
    </source>
</evidence>
<dbReference type="Gene3D" id="3.30.70.100">
    <property type="match status" value="1"/>
</dbReference>
<name>A0A166CW40_9EURY</name>
<dbReference type="RefSeq" id="WP_066971708.1">
    <property type="nucleotide sequence ID" value="NZ_LWMT01000118.1"/>
</dbReference>
<comment type="caution">
    <text evidence="2">The sequence shown here is derived from an EMBL/GenBank/DDBJ whole genome shotgun (WGS) entry which is preliminary data.</text>
</comment>
<reference evidence="2 3" key="1">
    <citation type="submission" date="2016-04" db="EMBL/GenBank/DDBJ databases">
        <title>Genome sequence of Methanobrevibacter filiformis DSM 11501.</title>
        <authorList>
            <person name="Poehlein A."/>
            <person name="Seedorf H."/>
            <person name="Daniel R."/>
        </authorList>
    </citation>
    <scope>NUCLEOTIDE SEQUENCE [LARGE SCALE GENOMIC DNA]</scope>
    <source>
        <strain evidence="2 3">DSM 11501</strain>
    </source>
</reference>
<proteinExistence type="predicted"/>
<evidence type="ECO:0000313" key="3">
    <source>
        <dbReference type="Proteomes" id="UP000077066"/>
    </source>
</evidence>
<keyword evidence="2" id="KW-0560">Oxidoreductase</keyword>
<keyword evidence="3" id="KW-1185">Reference proteome</keyword>
<dbReference type="STRING" id="55758.MBFIL_07780"/>
<dbReference type="PATRIC" id="fig|55758.3.peg.869"/>
<keyword evidence="2" id="KW-0503">Monooxygenase</keyword>
<dbReference type="Pfam" id="PF03992">
    <property type="entry name" value="ABM"/>
    <property type="match status" value="1"/>
</dbReference>
<dbReference type="PROSITE" id="PS51725">
    <property type="entry name" value="ABM"/>
    <property type="match status" value="1"/>
</dbReference>
<dbReference type="EMBL" id="LWMT01000118">
    <property type="protein sequence ID" value="KZX14924.1"/>
    <property type="molecule type" value="Genomic_DNA"/>
</dbReference>
<dbReference type="AlphaFoldDB" id="A0A166CW40"/>
<dbReference type="InterPro" id="IPR011008">
    <property type="entry name" value="Dimeric_a/b-barrel"/>
</dbReference>
<dbReference type="PANTHER" id="PTHR33336:SF15">
    <property type="entry name" value="ABM DOMAIN-CONTAINING PROTEIN"/>
    <property type="match status" value="1"/>
</dbReference>
<dbReference type="PANTHER" id="PTHR33336">
    <property type="entry name" value="QUINOL MONOOXYGENASE YGIN-RELATED"/>
    <property type="match status" value="1"/>
</dbReference>
<feature type="domain" description="ABM" evidence="1">
    <location>
        <begin position="2"/>
        <end position="91"/>
    </location>
</feature>
<dbReference type="Proteomes" id="UP000077066">
    <property type="component" value="Unassembled WGS sequence"/>
</dbReference>
<sequence length="94" mass="11246">MIFVLAKMVIKNSRNNEFLKATENLIEKTRLETGNISYNLYADTEENNVFMMVEQWENNELLDKHLNTDHFKDFEEEVKDILAEEIDIRQYTVN</sequence>
<dbReference type="SUPFAM" id="SSF54909">
    <property type="entry name" value="Dimeric alpha+beta barrel"/>
    <property type="match status" value="1"/>
</dbReference>
<accession>A0A166CW40</accession>
<dbReference type="InterPro" id="IPR007138">
    <property type="entry name" value="ABM_dom"/>
</dbReference>